<proteinExistence type="predicted"/>
<dbReference type="AlphaFoldDB" id="A0A1M5F3X9"/>
<keyword evidence="1" id="KW-1133">Transmembrane helix</keyword>
<evidence type="ECO:0000313" key="3">
    <source>
        <dbReference type="Proteomes" id="UP000183988"/>
    </source>
</evidence>
<keyword evidence="1" id="KW-0812">Transmembrane</keyword>
<dbReference type="EMBL" id="FQVW01000007">
    <property type="protein sequence ID" value="SHF86088.1"/>
    <property type="molecule type" value="Genomic_DNA"/>
</dbReference>
<name>A0A1M5F3X9_9BACI</name>
<sequence>MEENKIAKILYIIGISIMVLGVIVAFALSTTQLNTYNTFFGDVHVGFSFTSFLFTLISYFVIGMIFIGFSEVIKLLHSLNHKIPGEKKISINKNEGKVTPPVKRNMDVGWTVDEAEQNKITDYFENEVVEDIIPTYLEGHCIVKLSKEPDLKIIDISGFGVKEVTDEQLKDQLIAWYQS</sequence>
<accession>A0A1M5F3X9</accession>
<evidence type="ECO:0000256" key="1">
    <source>
        <dbReference type="SAM" id="Phobius"/>
    </source>
</evidence>
<dbReference type="Proteomes" id="UP000183988">
    <property type="component" value="Unassembled WGS sequence"/>
</dbReference>
<feature type="transmembrane region" description="Helical" evidence="1">
    <location>
        <begin position="9"/>
        <end position="29"/>
    </location>
</feature>
<dbReference type="RefSeq" id="WP_072888722.1">
    <property type="nucleotide sequence ID" value="NZ_FQVW01000007.1"/>
</dbReference>
<dbReference type="OrthoDB" id="2719693at2"/>
<protein>
    <submittedName>
        <fullName evidence="2">Uncharacterized protein</fullName>
    </submittedName>
</protein>
<gene>
    <name evidence="2" type="ORF">SAMN05216225_100738</name>
</gene>
<feature type="transmembrane region" description="Helical" evidence="1">
    <location>
        <begin position="49"/>
        <end position="69"/>
    </location>
</feature>
<organism evidence="2 3">
    <name type="scientific">Ornithinibacillus halophilus</name>
    <dbReference type="NCBI Taxonomy" id="930117"/>
    <lineage>
        <taxon>Bacteria</taxon>
        <taxon>Bacillati</taxon>
        <taxon>Bacillota</taxon>
        <taxon>Bacilli</taxon>
        <taxon>Bacillales</taxon>
        <taxon>Bacillaceae</taxon>
        <taxon>Ornithinibacillus</taxon>
    </lineage>
</organism>
<reference evidence="2 3" key="1">
    <citation type="submission" date="2016-11" db="EMBL/GenBank/DDBJ databases">
        <authorList>
            <person name="Jaros S."/>
            <person name="Januszkiewicz K."/>
            <person name="Wedrychowicz H."/>
        </authorList>
    </citation>
    <scope>NUCLEOTIDE SEQUENCE [LARGE SCALE GENOMIC DNA]</scope>
    <source>
        <strain evidence="2 3">IBRC-M 10683</strain>
    </source>
</reference>
<keyword evidence="3" id="KW-1185">Reference proteome</keyword>
<evidence type="ECO:0000313" key="2">
    <source>
        <dbReference type="EMBL" id="SHF86088.1"/>
    </source>
</evidence>
<keyword evidence="1" id="KW-0472">Membrane</keyword>